<dbReference type="PRINTS" id="PR00380">
    <property type="entry name" value="KINESINHEAVY"/>
</dbReference>
<comment type="caution">
    <text evidence="14">The sequence shown here is derived from an EMBL/GenBank/DDBJ whole genome shotgun (WGS) entry which is preliminary data.</text>
</comment>
<keyword evidence="3 10" id="KW-0493">Microtubule</keyword>
<feature type="binding site" evidence="9">
    <location>
        <begin position="154"/>
        <end position="161"/>
    </location>
    <ligand>
        <name>ATP</name>
        <dbReference type="ChEBI" id="CHEBI:30616"/>
    </ligand>
</feature>
<evidence type="ECO:0000256" key="10">
    <source>
        <dbReference type="RuleBase" id="RU000394"/>
    </source>
</evidence>
<feature type="coiled-coil region" evidence="11">
    <location>
        <begin position="448"/>
        <end position="510"/>
    </location>
</feature>
<feature type="region of interest" description="Disordered" evidence="12">
    <location>
        <begin position="1"/>
        <end position="48"/>
    </location>
</feature>
<name>A0A1Q2YBQ4_9ASCO</name>
<dbReference type="GO" id="GO:0007018">
    <property type="term" value="P:microtubule-based movement"/>
    <property type="evidence" value="ECO:0007669"/>
    <property type="project" value="InterPro"/>
</dbReference>
<dbReference type="SUPFAM" id="SSF52540">
    <property type="entry name" value="P-loop containing nucleoside triphosphate hydrolases"/>
    <property type="match status" value="1"/>
</dbReference>
<dbReference type="OrthoDB" id="3176171at2759"/>
<dbReference type="PROSITE" id="PS00411">
    <property type="entry name" value="KINESIN_MOTOR_1"/>
    <property type="match status" value="1"/>
</dbReference>
<evidence type="ECO:0000313" key="15">
    <source>
        <dbReference type="Proteomes" id="UP000186136"/>
    </source>
</evidence>
<dbReference type="PANTHER" id="PTHR47970:SF12">
    <property type="entry name" value="KINESIN FAMILY MEMBER 11"/>
    <property type="match status" value="1"/>
</dbReference>
<evidence type="ECO:0000256" key="2">
    <source>
        <dbReference type="ARBA" id="ARBA00022490"/>
    </source>
</evidence>
<evidence type="ECO:0000256" key="1">
    <source>
        <dbReference type="ARBA" id="ARBA00004245"/>
    </source>
</evidence>
<evidence type="ECO:0000256" key="6">
    <source>
        <dbReference type="ARBA" id="ARBA00023175"/>
    </source>
</evidence>
<dbReference type="PANTHER" id="PTHR47970">
    <property type="entry name" value="KINESIN-LIKE PROTEIN KIF11"/>
    <property type="match status" value="1"/>
</dbReference>
<organism evidence="14 15">
    <name type="scientific">Pichia membranifaciens</name>
    <dbReference type="NCBI Taxonomy" id="4926"/>
    <lineage>
        <taxon>Eukaryota</taxon>
        <taxon>Fungi</taxon>
        <taxon>Dikarya</taxon>
        <taxon>Ascomycota</taxon>
        <taxon>Saccharomycotina</taxon>
        <taxon>Pichiomycetes</taxon>
        <taxon>Pichiales</taxon>
        <taxon>Pichiaceae</taxon>
        <taxon>Pichia</taxon>
    </lineage>
</organism>
<evidence type="ECO:0000256" key="4">
    <source>
        <dbReference type="ARBA" id="ARBA00022741"/>
    </source>
</evidence>
<feature type="compositionally biased region" description="Low complexity" evidence="12">
    <location>
        <begin position="891"/>
        <end position="908"/>
    </location>
</feature>
<dbReference type="Gene3D" id="3.40.850.10">
    <property type="entry name" value="Kinesin motor domain"/>
    <property type="match status" value="1"/>
</dbReference>
<evidence type="ECO:0000256" key="12">
    <source>
        <dbReference type="SAM" id="MobiDB-lite"/>
    </source>
</evidence>
<dbReference type="InterPro" id="IPR019821">
    <property type="entry name" value="Kinesin_motor_CS"/>
</dbReference>
<dbReference type="SMART" id="SM00129">
    <property type="entry name" value="KISc"/>
    <property type="match status" value="1"/>
</dbReference>
<evidence type="ECO:0000256" key="9">
    <source>
        <dbReference type="PROSITE-ProRule" id="PRU00283"/>
    </source>
</evidence>
<dbReference type="InterPro" id="IPR036961">
    <property type="entry name" value="Kinesin_motor_dom_sf"/>
</dbReference>
<feature type="compositionally biased region" description="Basic and acidic residues" evidence="12">
    <location>
        <begin position="918"/>
        <end position="937"/>
    </location>
</feature>
<evidence type="ECO:0000256" key="11">
    <source>
        <dbReference type="SAM" id="Coils"/>
    </source>
</evidence>
<dbReference type="GO" id="GO:0008017">
    <property type="term" value="F:microtubule binding"/>
    <property type="evidence" value="ECO:0007669"/>
    <property type="project" value="InterPro"/>
</dbReference>
<dbReference type="GO" id="GO:0005524">
    <property type="term" value="F:ATP binding"/>
    <property type="evidence" value="ECO:0007669"/>
    <property type="project" value="UniProtKB-UniRule"/>
</dbReference>
<sequence>MYRNRAPIARKTNETSDMSRRTSTSSTNFSQTSVNQQRPHSARRSSLTDDLFTESINVIVRCRGRGHCANEEGSPNVVSVPSDGTPQVKIVIPEEARLCANDRTGTNGIESTRKYNLDQVYGPSSDQTTFFQNAAENICDEFLKGYNCTIFAYGQTGAGKTYTMCGKVNSDSLTPESGVIPRCLKKLFDNELNKDVVLKCSFVEIYNEVLKDLLSDGTNDGKLKIYEENKIIKIKSLEEFYIRDFKEAMRMLKIGIDKRKTASTRMNKLSSRSHSIFTIYLMKKVPNGSEYRFAKMNLVDLAGSENVNRAGSINQRAKEAGSINQSLLTLGRVINCLVDDASFVPYRESKLTRLLQDSLGGRTKTVLVANIAPTLVDLQSTISTLEYASKAKNIKNTAQIGPLVAEDYIMNDLIEANRRLKLDLLATRKRENCIIMDDGNYNEMHLTHKALKDEVEELRGLKVSLLNQMDSQMKKIDLHKSEKKFLNENIRSLEQKVINFENKFREQRRHEEELKMTCTQLYDKFVENLNVIYQSQINTRSVLSDQILKSLVNISSKLASIKADDSIISPTFEEIKEDLNRICAKVDNLIKSEENISSNLNQSCSKMKDLNTKLISNKDTLLNSINNLSGVAETQASLNKKFHMFLEEFMNSEDTHFLSSIHKEAKGKMTEYKKEFNQKMDNLMNESIEHHYGLFLKHYKGKLSVDEKSWNAATEELISKSKRTKESITEMVGSQQENLSNIASQSISNIKSGQKDMLSLKESLCSISSMARPLISQLSSAERSQNENNKQMNSAVNGVREHVGKLECAVNEVVGNDNVNLEARREEVWTQMKEITEPENVNILKSSGNVIQPSSSSASTKSSPLRSTIRLIPSTSRNSVELRSPARSPMRSRYGSPPKSPYKSPSRRQGGDNLSFGLKRESSGESFREAKRTHTHN</sequence>
<comment type="subcellular location">
    <subcellularLocation>
        <location evidence="1">Cytoplasm</location>
        <location evidence="1">Cytoskeleton</location>
    </subcellularLocation>
</comment>
<dbReference type="GO" id="GO:0072686">
    <property type="term" value="C:mitotic spindle"/>
    <property type="evidence" value="ECO:0007669"/>
    <property type="project" value="TreeGrafter"/>
</dbReference>
<feature type="compositionally biased region" description="Low complexity" evidence="12">
    <location>
        <begin position="854"/>
        <end position="867"/>
    </location>
</feature>
<keyword evidence="4 9" id="KW-0547">Nucleotide-binding</keyword>
<dbReference type="GO" id="GO:0000073">
    <property type="term" value="P:initial mitotic spindle pole body separation"/>
    <property type="evidence" value="ECO:0007669"/>
    <property type="project" value="TreeGrafter"/>
</dbReference>
<comment type="similarity">
    <text evidence="8">Belongs to the TRAFAC class myosin-kinesin ATPase superfamily. Kinesin family. KIN-5/BimC subfamily.</text>
</comment>
<accession>A0A1Q2YBQ4</accession>
<dbReference type="InterPro" id="IPR001752">
    <property type="entry name" value="Kinesin_motor_dom"/>
</dbReference>
<proteinExistence type="inferred from homology"/>
<keyword evidence="11" id="KW-0175">Coiled coil</keyword>
<feature type="domain" description="Kinesin motor" evidence="13">
    <location>
        <begin position="55"/>
        <end position="394"/>
    </location>
</feature>
<keyword evidence="2" id="KW-0963">Cytoplasm</keyword>
<evidence type="ECO:0000256" key="7">
    <source>
        <dbReference type="ARBA" id="ARBA00023212"/>
    </source>
</evidence>
<dbReference type="GO" id="GO:0008574">
    <property type="term" value="F:plus-end-directed microtubule motor activity"/>
    <property type="evidence" value="ECO:0007669"/>
    <property type="project" value="TreeGrafter"/>
</dbReference>
<gene>
    <name evidence="14" type="ORF">PMKS-000426</name>
</gene>
<keyword evidence="15" id="KW-1185">Reference proteome</keyword>
<keyword evidence="6 9" id="KW-0505">Motor protein</keyword>
<dbReference type="GO" id="GO:0005634">
    <property type="term" value="C:nucleus"/>
    <property type="evidence" value="ECO:0007669"/>
    <property type="project" value="TreeGrafter"/>
</dbReference>
<dbReference type="InterPro" id="IPR047149">
    <property type="entry name" value="KIF11-like"/>
</dbReference>
<dbReference type="Pfam" id="PF00225">
    <property type="entry name" value="Kinesin"/>
    <property type="match status" value="1"/>
</dbReference>
<protein>
    <recommendedName>
        <fullName evidence="10">Kinesin-like protein</fullName>
    </recommendedName>
</protein>
<evidence type="ECO:0000256" key="5">
    <source>
        <dbReference type="ARBA" id="ARBA00022840"/>
    </source>
</evidence>
<keyword evidence="7" id="KW-0206">Cytoskeleton</keyword>
<feature type="compositionally biased region" description="Low complexity" evidence="12">
    <location>
        <begin position="21"/>
        <end position="33"/>
    </location>
</feature>
<evidence type="ECO:0000256" key="3">
    <source>
        <dbReference type="ARBA" id="ARBA00022701"/>
    </source>
</evidence>
<dbReference type="InterPro" id="IPR027417">
    <property type="entry name" value="P-loop_NTPase"/>
</dbReference>
<dbReference type="PROSITE" id="PS50067">
    <property type="entry name" value="KINESIN_MOTOR_2"/>
    <property type="match status" value="1"/>
</dbReference>
<dbReference type="FunFam" id="3.40.850.10:FF:000019">
    <property type="entry name" value="Kinesin-like protein KIN-5D"/>
    <property type="match status" value="1"/>
</dbReference>
<feature type="compositionally biased region" description="Basic and acidic residues" evidence="12">
    <location>
        <begin position="11"/>
        <end position="20"/>
    </location>
</feature>
<evidence type="ECO:0000259" key="13">
    <source>
        <dbReference type="PROSITE" id="PS50067"/>
    </source>
</evidence>
<dbReference type="EMBL" id="BDGI01000015">
    <property type="protein sequence ID" value="GAV26965.1"/>
    <property type="molecule type" value="Genomic_DNA"/>
</dbReference>
<evidence type="ECO:0000256" key="8">
    <source>
        <dbReference type="ARBA" id="ARBA00034704"/>
    </source>
</evidence>
<feature type="region of interest" description="Disordered" evidence="12">
    <location>
        <begin position="846"/>
        <end position="937"/>
    </location>
</feature>
<keyword evidence="5 9" id="KW-0067">ATP-binding</keyword>
<dbReference type="AlphaFoldDB" id="A0A1Q2YBQ4"/>
<evidence type="ECO:0000313" key="14">
    <source>
        <dbReference type="EMBL" id="GAV26965.1"/>
    </source>
</evidence>
<dbReference type="GO" id="GO:0005876">
    <property type="term" value="C:spindle microtubule"/>
    <property type="evidence" value="ECO:0007669"/>
    <property type="project" value="TreeGrafter"/>
</dbReference>
<reference evidence="14 15" key="1">
    <citation type="submission" date="2016-08" db="EMBL/GenBank/DDBJ databases">
        <title>Whole genome shotgun sequence of Pichia membranifaciens KS47-1.</title>
        <authorList>
            <person name="Konishi M."/>
            <person name="Ishida M."/>
            <person name="Arakawa T."/>
            <person name="Kato Y."/>
            <person name="Horiuchi J."/>
        </authorList>
    </citation>
    <scope>NUCLEOTIDE SEQUENCE [LARGE SCALE GENOMIC DNA]</scope>
    <source>
        <strain evidence="14 15">KS47-1</strain>
    </source>
</reference>
<dbReference type="Proteomes" id="UP000186136">
    <property type="component" value="Unassembled WGS sequence"/>
</dbReference>